<sequence>MTSFTDRSCTDRGEHEDNSEDEGDGNRSGDDCGWDLETDDEMVEEDLTTRTILERTVTLESGPITSLLCANHLSPESTPATHQSSYNAIDIHCSHQCHSGAIKHHALEDRMNELTRQNAALQDRLEKAEIHCQMAVMEVENLHKKLSSRISRSKGKGCTMVTDSRCFTSSEGLITLRAQEAERQAKLNKKDELNARRHAAEASQAARRQEQSETMIFSGSPLSKNKPNLQDIMAALQLSTDGTKAFSWPAVRSTACPSQTRISRPSGVNESIRAHQHSQQ</sequence>
<evidence type="ECO:0000313" key="4">
    <source>
        <dbReference type="Proteomes" id="UP000218811"/>
    </source>
</evidence>
<evidence type="ECO:0000256" key="2">
    <source>
        <dbReference type="SAM" id="MobiDB-lite"/>
    </source>
</evidence>
<organism evidence="3 4">
    <name type="scientific">Wolfiporia cocos (strain MD-104)</name>
    <name type="common">Brown rot fungus</name>
    <dbReference type="NCBI Taxonomy" id="742152"/>
    <lineage>
        <taxon>Eukaryota</taxon>
        <taxon>Fungi</taxon>
        <taxon>Dikarya</taxon>
        <taxon>Basidiomycota</taxon>
        <taxon>Agaricomycotina</taxon>
        <taxon>Agaricomycetes</taxon>
        <taxon>Polyporales</taxon>
        <taxon>Phaeolaceae</taxon>
        <taxon>Wolfiporia</taxon>
    </lineage>
</organism>
<feature type="region of interest" description="Disordered" evidence="2">
    <location>
        <begin position="1"/>
        <end position="36"/>
    </location>
</feature>
<feature type="region of interest" description="Disordered" evidence="2">
    <location>
        <begin position="253"/>
        <end position="280"/>
    </location>
</feature>
<dbReference type="STRING" id="742152.A0A2H3J3P7"/>
<reference evidence="3 4" key="1">
    <citation type="journal article" date="2012" name="Science">
        <title>The Paleozoic origin of enzymatic lignin decomposition reconstructed from 31 fungal genomes.</title>
        <authorList>
            <person name="Floudas D."/>
            <person name="Binder M."/>
            <person name="Riley R."/>
            <person name="Barry K."/>
            <person name="Blanchette R.A."/>
            <person name="Henrissat B."/>
            <person name="Martinez A.T."/>
            <person name="Otillar R."/>
            <person name="Spatafora J.W."/>
            <person name="Yadav J.S."/>
            <person name="Aerts A."/>
            <person name="Benoit I."/>
            <person name="Boyd A."/>
            <person name="Carlson A."/>
            <person name="Copeland A."/>
            <person name="Coutinho P.M."/>
            <person name="de Vries R.P."/>
            <person name="Ferreira P."/>
            <person name="Findley K."/>
            <person name="Foster B."/>
            <person name="Gaskell J."/>
            <person name="Glotzer D."/>
            <person name="Gorecki P."/>
            <person name="Heitman J."/>
            <person name="Hesse C."/>
            <person name="Hori C."/>
            <person name="Igarashi K."/>
            <person name="Jurgens J.A."/>
            <person name="Kallen N."/>
            <person name="Kersten P."/>
            <person name="Kohler A."/>
            <person name="Kuees U."/>
            <person name="Kumar T.K.A."/>
            <person name="Kuo A."/>
            <person name="LaButti K."/>
            <person name="Larrondo L.F."/>
            <person name="Lindquist E."/>
            <person name="Ling A."/>
            <person name="Lombard V."/>
            <person name="Lucas S."/>
            <person name="Lundell T."/>
            <person name="Martin R."/>
            <person name="McLaughlin D.J."/>
            <person name="Morgenstern I."/>
            <person name="Morin E."/>
            <person name="Murat C."/>
            <person name="Nagy L.G."/>
            <person name="Nolan M."/>
            <person name="Ohm R.A."/>
            <person name="Patyshakuliyeva A."/>
            <person name="Rokas A."/>
            <person name="Ruiz-Duenas F.J."/>
            <person name="Sabat G."/>
            <person name="Salamov A."/>
            <person name="Samejima M."/>
            <person name="Schmutz J."/>
            <person name="Slot J.C."/>
            <person name="St John F."/>
            <person name="Stenlid J."/>
            <person name="Sun H."/>
            <person name="Sun S."/>
            <person name="Syed K."/>
            <person name="Tsang A."/>
            <person name="Wiebenga A."/>
            <person name="Young D."/>
            <person name="Pisabarro A."/>
            <person name="Eastwood D.C."/>
            <person name="Martin F."/>
            <person name="Cullen D."/>
            <person name="Grigoriev I.V."/>
            <person name="Hibbett D.S."/>
        </authorList>
    </citation>
    <scope>NUCLEOTIDE SEQUENCE [LARGE SCALE GENOMIC DNA]</scope>
    <source>
        <strain evidence="3 4">MD-104</strain>
    </source>
</reference>
<dbReference type="EMBL" id="KB467898">
    <property type="protein sequence ID" value="PCH36862.1"/>
    <property type="molecule type" value="Genomic_DNA"/>
</dbReference>
<accession>A0A2H3J3P7</accession>
<dbReference type="AlphaFoldDB" id="A0A2H3J3P7"/>
<keyword evidence="1" id="KW-0175">Coiled coil</keyword>
<evidence type="ECO:0000256" key="1">
    <source>
        <dbReference type="SAM" id="Coils"/>
    </source>
</evidence>
<dbReference type="Proteomes" id="UP000218811">
    <property type="component" value="Unassembled WGS sequence"/>
</dbReference>
<feature type="region of interest" description="Disordered" evidence="2">
    <location>
        <begin position="191"/>
        <end position="224"/>
    </location>
</feature>
<evidence type="ECO:0000313" key="3">
    <source>
        <dbReference type="EMBL" id="PCH36862.1"/>
    </source>
</evidence>
<feature type="compositionally biased region" description="Basic and acidic residues" evidence="2">
    <location>
        <begin position="191"/>
        <end position="200"/>
    </location>
</feature>
<protein>
    <submittedName>
        <fullName evidence="3">Uncharacterized protein</fullName>
    </submittedName>
</protein>
<gene>
    <name evidence="3" type="ORF">WOLCODRAFT_20779</name>
</gene>
<dbReference type="OrthoDB" id="3064354at2759"/>
<feature type="compositionally biased region" description="Polar residues" evidence="2">
    <location>
        <begin position="255"/>
        <end position="269"/>
    </location>
</feature>
<keyword evidence="4" id="KW-1185">Reference proteome</keyword>
<feature type="coiled-coil region" evidence="1">
    <location>
        <begin position="104"/>
        <end position="131"/>
    </location>
</feature>
<feature type="compositionally biased region" description="Polar residues" evidence="2">
    <location>
        <begin position="214"/>
        <end position="224"/>
    </location>
</feature>
<name>A0A2H3J3P7_WOLCO</name>
<proteinExistence type="predicted"/>